<dbReference type="EMBL" id="APNK01000033">
    <property type="protein sequence ID" value="KEZ76312.1"/>
    <property type="molecule type" value="Genomic_DNA"/>
</dbReference>
<dbReference type="Gene3D" id="2.60.40.790">
    <property type="match status" value="1"/>
</dbReference>
<gene>
    <name evidence="4" type="ORF">C41B8_15585</name>
</gene>
<dbReference type="Pfam" id="PF00011">
    <property type="entry name" value="HSP20"/>
    <property type="match status" value="1"/>
</dbReference>
<dbReference type="eggNOG" id="COG0071">
    <property type="taxonomic scope" value="Bacteria"/>
</dbReference>
<dbReference type="InterPro" id="IPR031107">
    <property type="entry name" value="Small_HSP"/>
</dbReference>
<evidence type="ECO:0000256" key="1">
    <source>
        <dbReference type="PROSITE-ProRule" id="PRU00285"/>
    </source>
</evidence>
<name>A0A084IHX8_SALHC</name>
<dbReference type="PROSITE" id="PS01031">
    <property type="entry name" value="SHSP"/>
    <property type="match status" value="1"/>
</dbReference>
<organism evidence="4 5">
    <name type="scientific">Salinisphaera hydrothermalis (strain C41B8)</name>
    <dbReference type="NCBI Taxonomy" id="1304275"/>
    <lineage>
        <taxon>Bacteria</taxon>
        <taxon>Pseudomonadati</taxon>
        <taxon>Pseudomonadota</taxon>
        <taxon>Gammaproteobacteria</taxon>
        <taxon>Salinisphaerales</taxon>
        <taxon>Salinisphaeraceae</taxon>
        <taxon>Salinisphaera</taxon>
    </lineage>
</organism>
<dbReference type="InterPro" id="IPR002068">
    <property type="entry name" value="A-crystallin/Hsp20_dom"/>
</dbReference>
<dbReference type="CDD" id="cd06464">
    <property type="entry name" value="ACD_sHsps-like"/>
    <property type="match status" value="1"/>
</dbReference>
<evidence type="ECO:0000313" key="5">
    <source>
        <dbReference type="Proteomes" id="UP000028302"/>
    </source>
</evidence>
<dbReference type="STRING" id="1304275.C41B8_15585"/>
<dbReference type="AlphaFoldDB" id="A0A084IHX8"/>
<sequence>MEVIMAIQRYQPSSLLQQFNDEINRMFLGETDAVPAVAGGSWRPAIDIHESDQAYLIEAEVPGIEPKDIEITLRNGVLTMSGERVYQHDTLEHADKSAENSQTNGRSREPARLVERRYGRFVRRFTLPDTADEDAIEARAENGVLKVTVPKKPQTQPRRIEVVSDQ</sequence>
<protein>
    <submittedName>
        <fullName evidence="4">HSP20 family protein</fullName>
    </submittedName>
</protein>
<dbReference type="Proteomes" id="UP000028302">
    <property type="component" value="Unassembled WGS sequence"/>
</dbReference>
<evidence type="ECO:0000313" key="4">
    <source>
        <dbReference type="EMBL" id="KEZ76312.1"/>
    </source>
</evidence>
<accession>A0A084IHX8</accession>
<comment type="similarity">
    <text evidence="1 2">Belongs to the small heat shock protein (HSP20) family.</text>
</comment>
<evidence type="ECO:0000256" key="2">
    <source>
        <dbReference type="RuleBase" id="RU003616"/>
    </source>
</evidence>
<comment type="caution">
    <text evidence="4">The sequence shown here is derived from an EMBL/GenBank/DDBJ whole genome shotgun (WGS) entry which is preliminary data.</text>
</comment>
<dbReference type="SUPFAM" id="SSF49764">
    <property type="entry name" value="HSP20-like chaperones"/>
    <property type="match status" value="1"/>
</dbReference>
<reference evidence="4 5" key="1">
    <citation type="submission" date="2013-03" db="EMBL/GenBank/DDBJ databases">
        <title>Salinisphaera hydrothermalis C41B8 Genome Sequencing.</title>
        <authorList>
            <person name="Li C."/>
            <person name="Lai Q."/>
            <person name="Shao Z."/>
        </authorList>
    </citation>
    <scope>NUCLEOTIDE SEQUENCE [LARGE SCALE GENOMIC DNA]</scope>
    <source>
        <strain evidence="4 5">C41B8</strain>
    </source>
</reference>
<keyword evidence="5" id="KW-1185">Reference proteome</keyword>
<dbReference type="PANTHER" id="PTHR11527">
    <property type="entry name" value="HEAT-SHOCK PROTEIN 20 FAMILY MEMBER"/>
    <property type="match status" value="1"/>
</dbReference>
<evidence type="ECO:0000259" key="3">
    <source>
        <dbReference type="PROSITE" id="PS01031"/>
    </source>
</evidence>
<feature type="domain" description="SHSP" evidence="3">
    <location>
        <begin position="37"/>
        <end position="166"/>
    </location>
</feature>
<proteinExistence type="inferred from homology"/>
<dbReference type="InterPro" id="IPR008978">
    <property type="entry name" value="HSP20-like_chaperone"/>
</dbReference>